<dbReference type="PANTHER" id="PTHR33096:SF1">
    <property type="entry name" value="CXC1-LIKE CYSTEINE CLUSTER ASSOCIATED WITH KDZ TRANSPOSASES DOMAIN-CONTAINING PROTEIN"/>
    <property type="match status" value="1"/>
</dbReference>
<dbReference type="Pfam" id="PF18803">
    <property type="entry name" value="CxC2"/>
    <property type="match status" value="1"/>
</dbReference>
<dbReference type="AlphaFoldDB" id="A0A0D2P021"/>
<dbReference type="Pfam" id="PF18758">
    <property type="entry name" value="KDZ"/>
    <property type="match status" value="1"/>
</dbReference>
<gene>
    <name evidence="2" type="ORF">HYPSUDRAFT_72776</name>
</gene>
<sequence length="958" mass="108340">MAGRRRLGKNDLIPVIEEVPEPNVLTAPVIDIPWTGFQVRSSGDMGHRSHRVTIPNTLDDDYGDLAAMFQSTDDNTHLNLLTVPTFEEDVDDAVDPSYTTHMEETSFPGHRSRSSRRSVWNKNGYFSKTTFKQLGYRFQLGHPAGESCNSPIPSFDQNFTIININGIHSVALDFCGCNIPPPHCVQLLRFGWYPATVGFPRSAATYRVLKSYQMLSFESKASAFEYYQSLVRQTDNTGTVHIPDRYRAFMRMVRQYRHLKMLKRVGRGNDASGAAGTLPRQCAVVCPACPRPGINLDADWINAPPEKRFLYTLFLGMDANFRLKRKMVSTDAADPGLSNGWAYFVDESEFKDFLDAFGNLIVQEPSTCSNHNAVNKERGKAGLAASGVGTVDCTRHDMKHPASVGDLQKGERYVNMDYLFCSSVANEASVEVVVSYDIACQWGINLWERLKKYLSWMRVNHDQSKSFRFLVPKFHLPAHVQKCQTQYSFNYNTNVGRTDGEGVERGWVHINPVSSSTREMGPGSRRDTLDDHFGDCNWRKICSLATLILRRLENAVPQMVEHQELHAAFTGGLPVPAVATWDREFSVWEADTSQPNPLEPQVKNLSQDAIRKQLADDEEKDLATGTAFLMHEDISASHLISMGIDLEESQYLRSSALRRKIDSWVAIQHMYIPGLCLARTLDDDAQQSQREAAVSSISLHLPSSLIPSIPCDSRLLIIELKLRSAQASDSLDDLREALRIRSYILIDKQRFQRGQIANTRSNDVIARCQAKVQAAAARYRSARLAFCALSRRLHVDEGWKTKFPILKDHDIRGMAAEEDDSASGYKKLSWIWTHSGAGEQANGLRIEWCKGRAHKDRWKEEVQLLQEEMKRVKKSLLYEANVWDQRAKDTDNWSLPGLIWCPAYSEGQIAYAHEQHQQLLGMHRHCEEVWINADSFIANNGRIEVVPSIVIHDDDEVV</sequence>
<name>A0A0D2P021_HYPSF</name>
<feature type="domain" description="CxC2-like cysteine cluster KDZ transposase-associated" evidence="1">
    <location>
        <begin position="132"/>
        <end position="238"/>
    </location>
</feature>
<proteinExistence type="predicted"/>
<evidence type="ECO:0000259" key="1">
    <source>
        <dbReference type="Pfam" id="PF18803"/>
    </source>
</evidence>
<dbReference type="EMBL" id="KN817698">
    <property type="protein sequence ID" value="KJA14040.1"/>
    <property type="molecule type" value="Genomic_DNA"/>
</dbReference>
<reference evidence="3" key="1">
    <citation type="submission" date="2014-04" db="EMBL/GenBank/DDBJ databases">
        <title>Evolutionary Origins and Diversification of the Mycorrhizal Mutualists.</title>
        <authorList>
            <consortium name="DOE Joint Genome Institute"/>
            <consortium name="Mycorrhizal Genomics Consortium"/>
            <person name="Kohler A."/>
            <person name="Kuo A."/>
            <person name="Nagy L.G."/>
            <person name="Floudas D."/>
            <person name="Copeland A."/>
            <person name="Barry K.W."/>
            <person name="Cichocki N."/>
            <person name="Veneault-Fourrey C."/>
            <person name="LaButti K."/>
            <person name="Lindquist E.A."/>
            <person name="Lipzen A."/>
            <person name="Lundell T."/>
            <person name="Morin E."/>
            <person name="Murat C."/>
            <person name="Riley R."/>
            <person name="Ohm R."/>
            <person name="Sun H."/>
            <person name="Tunlid A."/>
            <person name="Henrissat B."/>
            <person name="Grigoriev I.V."/>
            <person name="Hibbett D.S."/>
            <person name="Martin F."/>
        </authorList>
    </citation>
    <scope>NUCLEOTIDE SEQUENCE [LARGE SCALE GENOMIC DNA]</scope>
    <source>
        <strain evidence="3">FD-334 SS-4</strain>
    </source>
</reference>
<dbReference type="PANTHER" id="PTHR33096">
    <property type="entry name" value="CXC2 DOMAIN-CONTAINING PROTEIN"/>
    <property type="match status" value="1"/>
</dbReference>
<evidence type="ECO:0000313" key="2">
    <source>
        <dbReference type="EMBL" id="KJA14040.1"/>
    </source>
</evidence>
<accession>A0A0D2P021</accession>
<dbReference type="InterPro" id="IPR041457">
    <property type="entry name" value="CxC2_KDZ-assoc"/>
</dbReference>
<keyword evidence="3" id="KW-1185">Reference proteome</keyword>
<dbReference type="InterPro" id="IPR040521">
    <property type="entry name" value="KDZ"/>
</dbReference>
<evidence type="ECO:0000313" key="3">
    <source>
        <dbReference type="Proteomes" id="UP000054270"/>
    </source>
</evidence>
<protein>
    <recommendedName>
        <fullName evidence="1">CxC2-like cysteine cluster KDZ transposase-associated domain-containing protein</fullName>
    </recommendedName>
</protein>
<dbReference type="Proteomes" id="UP000054270">
    <property type="component" value="Unassembled WGS sequence"/>
</dbReference>
<dbReference type="OrthoDB" id="3257338at2759"/>
<dbReference type="STRING" id="945553.A0A0D2P021"/>
<organism evidence="2 3">
    <name type="scientific">Hypholoma sublateritium (strain FD-334 SS-4)</name>
    <dbReference type="NCBI Taxonomy" id="945553"/>
    <lineage>
        <taxon>Eukaryota</taxon>
        <taxon>Fungi</taxon>
        <taxon>Dikarya</taxon>
        <taxon>Basidiomycota</taxon>
        <taxon>Agaricomycotina</taxon>
        <taxon>Agaricomycetes</taxon>
        <taxon>Agaricomycetidae</taxon>
        <taxon>Agaricales</taxon>
        <taxon>Agaricineae</taxon>
        <taxon>Strophariaceae</taxon>
        <taxon>Hypholoma</taxon>
    </lineage>
</organism>
<dbReference type="OMA" id="LMHEDIS"/>